<name>A0AAV1RQD5_9ROSI</name>
<accession>A0AAV1RQD5</accession>
<organism evidence="1 2">
    <name type="scientific">Dovyalis caffra</name>
    <dbReference type="NCBI Taxonomy" id="77055"/>
    <lineage>
        <taxon>Eukaryota</taxon>
        <taxon>Viridiplantae</taxon>
        <taxon>Streptophyta</taxon>
        <taxon>Embryophyta</taxon>
        <taxon>Tracheophyta</taxon>
        <taxon>Spermatophyta</taxon>
        <taxon>Magnoliopsida</taxon>
        <taxon>eudicotyledons</taxon>
        <taxon>Gunneridae</taxon>
        <taxon>Pentapetalae</taxon>
        <taxon>rosids</taxon>
        <taxon>fabids</taxon>
        <taxon>Malpighiales</taxon>
        <taxon>Salicaceae</taxon>
        <taxon>Flacourtieae</taxon>
        <taxon>Dovyalis</taxon>
    </lineage>
</organism>
<evidence type="ECO:0000313" key="1">
    <source>
        <dbReference type="EMBL" id="CAK7337618.1"/>
    </source>
</evidence>
<dbReference type="Proteomes" id="UP001314170">
    <property type="component" value="Unassembled WGS sequence"/>
</dbReference>
<gene>
    <name evidence="1" type="ORF">DCAF_LOCUS12656</name>
</gene>
<comment type="caution">
    <text evidence="1">The sequence shown here is derived from an EMBL/GenBank/DDBJ whole genome shotgun (WGS) entry which is preliminary data.</text>
</comment>
<keyword evidence="2" id="KW-1185">Reference proteome</keyword>
<proteinExistence type="predicted"/>
<dbReference type="EMBL" id="CAWUPB010001108">
    <property type="protein sequence ID" value="CAK7337618.1"/>
    <property type="molecule type" value="Genomic_DNA"/>
</dbReference>
<sequence length="86" mass="9730">MIEGEMRGCVMAWNESFSHEDATCKLFCGAELSSSAANLILKYFLVLLNQMARGDAIRRAYEVGKSEADSERFLPKVSFNNFKQQE</sequence>
<reference evidence="1 2" key="1">
    <citation type="submission" date="2024-01" db="EMBL/GenBank/DDBJ databases">
        <authorList>
            <person name="Waweru B."/>
        </authorList>
    </citation>
    <scope>NUCLEOTIDE SEQUENCE [LARGE SCALE GENOMIC DNA]</scope>
</reference>
<evidence type="ECO:0000313" key="2">
    <source>
        <dbReference type="Proteomes" id="UP001314170"/>
    </source>
</evidence>
<protein>
    <submittedName>
        <fullName evidence="1">Uncharacterized protein</fullName>
    </submittedName>
</protein>
<dbReference type="AlphaFoldDB" id="A0AAV1RQD5"/>